<keyword evidence="4" id="KW-1185">Reference proteome</keyword>
<dbReference type="OrthoDB" id="344987at2"/>
<dbReference type="InterPro" id="IPR058065">
    <property type="entry name" value="LIC_10190-like"/>
</dbReference>
<evidence type="ECO:0000256" key="1">
    <source>
        <dbReference type="SAM" id="Phobius"/>
    </source>
</evidence>
<proteinExistence type="predicted"/>
<dbReference type="Pfam" id="PF26626">
    <property type="entry name" value="DUF8201"/>
    <property type="match status" value="1"/>
</dbReference>
<feature type="transmembrane region" description="Helical" evidence="1">
    <location>
        <begin position="502"/>
        <end position="519"/>
    </location>
</feature>
<evidence type="ECO:0000313" key="4">
    <source>
        <dbReference type="Proteomes" id="UP000256424"/>
    </source>
</evidence>
<feature type="transmembrane region" description="Helical" evidence="1">
    <location>
        <begin position="53"/>
        <end position="77"/>
    </location>
</feature>
<sequence length="635" mass="72142">MEYLLVNAKIAIAVLLWIVATFGFGTIFVKIIERFSGSIGIKSSFLMCVDTKFNVLFKGLLGVFFLAVLVGIVNFFIPISQKVSVLFCIVGIVIALCSIKNIFSQEQKHAETTQCNPSTSNYLFAIFSFVLALLVATFFSFVNENHADTLGYHSGATQWVQEYPIVFGIANIHTRFGFNNILYNFAALSEVSNLFPSIRSFILNEVCLFYFCFAGFLALFTLKIQNFSSIFMSLILLWIPLVFWHFFGLYVESLLGCLGFSIVGFMLYCYESCNVNLQARNKHFSNIDEIQRVHFSFIVIIFLCFFAVYIKISSIFLLFCALTSYCGLIIKLKSNNKDSILPKTISIMYTARLCVFSCAACAVLGLAWALKGICLSGMPAYPAKVLHFPNLPWTIEESIRIGDIRAIHNWARVKDTENGDILIEQGKWLKTWFYTFLIKDPWQRPLFIAGIIIILAFLALLCCKKSTYQTIRANINPFSIGLSVGLISGVTFWFLSAPDPRFGYSYILPIYGIILAYNISICKDNYIAIKTIAFLHSKPITNFNILLGILLFCHIYGHMRSDKPILNGFKFFKLTDTQKIMEQKQYSTKQTESGLTLHFEYCGNAPLPCANYFKPNLQKGQFMKRDMYYINKVQP</sequence>
<dbReference type="InterPro" id="IPR058514">
    <property type="entry name" value="DUF8201"/>
</dbReference>
<dbReference type="Proteomes" id="UP000256424">
    <property type="component" value="Unassembled WGS sequence"/>
</dbReference>
<feature type="transmembrane region" description="Helical" evidence="1">
    <location>
        <begin position="201"/>
        <end position="222"/>
    </location>
</feature>
<organism evidence="3 4">
    <name type="scientific">Helicobacter aurati</name>
    <dbReference type="NCBI Taxonomy" id="137778"/>
    <lineage>
        <taxon>Bacteria</taxon>
        <taxon>Pseudomonadati</taxon>
        <taxon>Campylobacterota</taxon>
        <taxon>Epsilonproteobacteria</taxon>
        <taxon>Campylobacterales</taxon>
        <taxon>Helicobacteraceae</taxon>
        <taxon>Helicobacter</taxon>
    </lineage>
</organism>
<dbReference type="RefSeq" id="WP_104763504.1">
    <property type="nucleotide sequence ID" value="NZ_FZPM01000025.1"/>
</dbReference>
<comment type="caution">
    <text evidence="3">The sequence shown here is derived from an EMBL/GenBank/DDBJ whole genome shotgun (WGS) entry which is preliminary data.</text>
</comment>
<dbReference type="NCBIfam" id="NF047510">
    <property type="entry name" value="LIC_10190_fam"/>
    <property type="match status" value="1"/>
</dbReference>
<feature type="transmembrane region" description="Helical" evidence="1">
    <location>
        <begin position="123"/>
        <end position="142"/>
    </location>
</feature>
<keyword evidence="1" id="KW-1133">Transmembrane helix</keyword>
<feature type="transmembrane region" description="Helical" evidence="1">
    <location>
        <begin position="446"/>
        <end position="463"/>
    </location>
</feature>
<feature type="transmembrane region" description="Helical" evidence="1">
    <location>
        <begin position="83"/>
        <end position="103"/>
    </location>
</feature>
<gene>
    <name evidence="3" type="ORF">CQA66_04185</name>
</gene>
<feature type="transmembrane region" description="Helical" evidence="1">
    <location>
        <begin position="290"/>
        <end position="309"/>
    </location>
</feature>
<dbReference type="EMBL" id="NXLW01000006">
    <property type="protein sequence ID" value="RDU72518.1"/>
    <property type="molecule type" value="Genomic_DNA"/>
</dbReference>
<name>A0A3D8J4X1_9HELI</name>
<feature type="transmembrane region" description="Helical" evidence="1">
    <location>
        <begin position="229"/>
        <end position="247"/>
    </location>
</feature>
<protein>
    <recommendedName>
        <fullName evidence="2">DUF8201 domain-containing protein</fullName>
    </recommendedName>
</protein>
<feature type="domain" description="DUF8201" evidence="2">
    <location>
        <begin position="10"/>
        <end position="508"/>
    </location>
</feature>
<feature type="transmembrane region" description="Helical" evidence="1">
    <location>
        <begin position="315"/>
        <end position="332"/>
    </location>
</feature>
<reference evidence="3 4" key="1">
    <citation type="submission" date="2018-04" db="EMBL/GenBank/DDBJ databases">
        <title>Novel Campyloabacter and Helicobacter Species and Strains.</title>
        <authorList>
            <person name="Mannion A.J."/>
            <person name="Shen Z."/>
            <person name="Fox J.G."/>
        </authorList>
    </citation>
    <scope>NUCLEOTIDE SEQUENCE [LARGE SCALE GENOMIC DNA]</scope>
    <source>
        <strain evidence="3 4">MIT 97-5075</strain>
    </source>
</reference>
<accession>A0A3D8J4X1</accession>
<keyword evidence="1" id="KW-0812">Transmembrane</keyword>
<keyword evidence="1" id="KW-0472">Membrane</keyword>
<dbReference type="AlphaFoldDB" id="A0A3D8J4X1"/>
<evidence type="ECO:0000313" key="3">
    <source>
        <dbReference type="EMBL" id="RDU72518.1"/>
    </source>
</evidence>
<feature type="transmembrane region" description="Helical" evidence="1">
    <location>
        <begin position="353"/>
        <end position="370"/>
    </location>
</feature>
<feature type="transmembrane region" description="Helical" evidence="1">
    <location>
        <begin position="12"/>
        <end position="32"/>
    </location>
</feature>
<feature type="transmembrane region" description="Helical" evidence="1">
    <location>
        <begin position="540"/>
        <end position="557"/>
    </location>
</feature>
<feature type="transmembrane region" description="Helical" evidence="1">
    <location>
        <begin position="253"/>
        <end position="270"/>
    </location>
</feature>
<evidence type="ECO:0000259" key="2">
    <source>
        <dbReference type="Pfam" id="PF26626"/>
    </source>
</evidence>
<feature type="transmembrane region" description="Helical" evidence="1">
    <location>
        <begin position="475"/>
        <end position="496"/>
    </location>
</feature>